<reference evidence="2 3" key="1">
    <citation type="submission" date="2017-02" db="EMBL/GenBank/DDBJ databases">
        <authorList>
            <person name="Peterson S.W."/>
        </authorList>
    </citation>
    <scope>NUCLEOTIDE SEQUENCE [LARGE SCALE GENOMIC DNA]</scope>
    <source>
        <strain evidence="2 3">ATCC 43324</strain>
    </source>
</reference>
<evidence type="ECO:0008006" key="4">
    <source>
        <dbReference type="Google" id="ProtNLM"/>
    </source>
</evidence>
<dbReference type="eggNOG" id="COG5571">
    <property type="taxonomic scope" value="Bacteria"/>
</dbReference>
<name>A0A1T4N987_9BACT</name>
<gene>
    <name evidence="2" type="ORF">SAMN02745202_00997</name>
</gene>
<dbReference type="InterPro" id="IPR025535">
    <property type="entry name" value="DUF4421"/>
</dbReference>
<protein>
    <recommendedName>
        <fullName evidence="4">DUF4421 domain-containing protein</fullName>
    </recommendedName>
</protein>
<dbReference type="AlphaFoldDB" id="A0A1T4N987"/>
<evidence type="ECO:0000256" key="1">
    <source>
        <dbReference type="SAM" id="SignalP"/>
    </source>
</evidence>
<dbReference type="EMBL" id="FUXK01000009">
    <property type="protein sequence ID" value="SJZ75804.1"/>
    <property type="molecule type" value="Genomic_DNA"/>
</dbReference>
<evidence type="ECO:0000313" key="3">
    <source>
        <dbReference type="Proteomes" id="UP000190065"/>
    </source>
</evidence>
<evidence type="ECO:0000313" key="2">
    <source>
        <dbReference type="EMBL" id="SJZ75804.1"/>
    </source>
</evidence>
<feature type="chain" id="PRO_5012323508" description="DUF4421 domain-containing protein" evidence="1">
    <location>
        <begin position="22"/>
        <end position="363"/>
    </location>
</feature>
<keyword evidence="1" id="KW-0732">Signal</keyword>
<sequence>MGQRKLLFSIVLLLLSLKSWAGDTLATHQNLWGKLYTVVKRFSQIDTAYIEPQRYNYALMLQNTNTYEMYRISNRLHQTVQLSPRMGWRVGPYFGWRWIFLGYTIDVTHLKGDNKRKEFDLSLYSNQLGIDLFYRTTGDDYHIQRFTAATASNIDFAPLHGLNYDGLEANIRGFNLYYITNHKRFSYPAAYSQSTRQLQSTGSPILGIGYMHQKLNMDWVTLQDIIAQRMGKTVLKEVLGSDSAGWSKTHVKYDNFSVSGGYAYNWVFAKNFLLNVSLSASLAYLHTISKTAQTPNSQFDNFNFNQFTIDGIARMGLVYNTSRWFAGVSAIFHAYNYHEKTFSTNNIFGNVNVYVGFNFGRRK</sequence>
<proteinExistence type="predicted"/>
<feature type="signal peptide" evidence="1">
    <location>
        <begin position="1"/>
        <end position="21"/>
    </location>
</feature>
<dbReference type="Pfam" id="PF14391">
    <property type="entry name" value="DUF4421"/>
    <property type="match status" value="1"/>
</dbReference>
<organism evidence="2 3">
    <name type="scientific">Segatella oulorum</name>
    <dbReference type="NCBI Taxonomy" id="28136"/>
    <lineage>
        <taxon>Bacteria</taxon>
        <taxon>Pseudomonadati</taxon>
        <taxon>Bacteroidota</taxon>
        <taxon>Bacteroidia</taxon>
        <taxon>Bacteroidales</taxon>
        <taxon>Prevotellaceae</taxon>
        <taxon>Segatella</taxon>
    </lineage>
</organism>
<accession>A0A1T4N987</accession>
<dbReference type="Proteomes" id="UP000190065">
    <property type="component" value="Unassembled WGS sequence"/>
</dbReference>
<dbReference type="RefSeq" id="WP_078805571.1">
    <property type="nucleotide sequence ID" value="NZ_FUXK01000009.1"/>
</dbReference>
<dbReference type="STRING" id="28136.SAMN02745202_00997"/>